<dbReference type="HOGENOM" id="CLU_2368697_0_0_0"/>
<gene>
    <name evidence="1" type="ORF">OP10G_4210</name>
</gene>
<dbReference type="Proteomes" id="UP000027982">
    <property type="component" value="Chromosome"/>
</dbReference>
<organism evidence="1 2">
    <name type="scientific">Fimbriimonas ginsengisoli Gsoil 348</name>
    <dbReference type="NCBI Taxonomy" id="661478"/>
    <lineage>
        <taxon>Bacteria</taxon>
        <taxon>Bacillati</taxon>
        <taxon>Armatimonadota</taxon>
        <taxon>Fimbriimonadia</taxon>
        <taxon>Fimbriimonadales</taxon>
        <taxon>Fimbriimonadaceae</taxon>
        <taxon>Fimbriimonas</taxon>
    </lineage>
</organism>
<evidence type="ECO:0000313" key="1">
    <source>
        <dbReference type="EMBL" id="AIE87578.1"/>
    </source>
</evidence>
<evidence type="ECO:0000313" key="2">
    <source>
        <dbReference type="Proteomes" id="UP000027982"/>
    </source>
</evidence>
<keyword evidence="2" id="KW-1185">Reference proteome</keyword>
<dbReference type="STRING" id="661478.OP10G_4210"/>
<dbReference type="KEGG" id="fgi:OP10G_4210"/>
<accession>A0A068NVQ7</accession>
<reference evidence="1 2" key="1">
    <citation type="journal article" date="2014" name="PLoS ONE">
        <title>The first complete genome sequence of the class fimbriimonadia in the phylum armatimonadetes.</title>
        <authorList>
            <person name="Hu Z.Y."/>
            <person name="Wang Y.Z."/>
            <person name="Im W.T."/>
            <person name="Wang S.Y."/>
            <person name="Zhao G.P."/>
            <person name="Zheng H.J."/>
            <person name="Quan Z.X."/>
        </authorList>
    </citation>
    <scope>NUCLEOTIDE SEQUENCE [LARGE SCALE GENOMIC DNA]</scope>
    <source>
        <strain evidence="1">Gsoil 348</strain>
    </source>
</reference>
<name>A0A068NVQ7_FIMGI</name>
<protein>
    <submittedName>
        <fullName evidence="1">Uncharacterized protein</fullName>
    </submittedName>
</protein>
<sequence>MRISIPTRDRERLVRALHAERGMDGFVEITLLRLEPGEQPALIKQSVSAFESEALADGAPIFDAHGTPDFPPGFWPARRVAGGWVALIDDSVIEA</sequence>
<dbReference type="AlphaFoldDB" id="A0A068NVQ7"/>
<dbReference type="RefSeq" id="WP_025228526.1">
    <property type="nucleotide sequence ID" value="NZ_CP007139.1"/>
</dbReference>
<dbReference type="OrthoDB" id="180999at2"/>
<proteinExistence type="predicted"/>
<dbReference type="EMBL" id="CP007139">
    <property type="protein sequence ID" value="AIE87578.1"/>
    <property type="molecule type" value="Genomic_DNA"/>
</dbReference>